<feature type="region of interest" description="Disordered" evidence="1">
    <location>
        <begin position="1"/>
        <end position="24"/>
    </location>
</feature>
<dbReference type="AlphaFoldDB" id="A0A956N8P4"/>
<dbReference type="Proteomes" id="UP000739538">
    <property type="component" value="Unassembled WGS sequence"/>
</dbReference>
<comment type="caution">
    <text evidence="2">The sequence shown here is derived from an EMBL/GenBank/DDBJ whole genome shotgun (WGS) entry which is preliminary data.</text>
</comment>
<feature type="compositionally biased region" description="Basic residues" evidence="1">
    <location>
        <begin position="11"/>
        <end position="22"/>
    </location>
</feature>
<proteinExistence type="predicted"/>
<evidence type="ECO:0000313" key="2">
    <source>
        <dbReference type="EMBL" id="MCA9754659.1"/>
    </source>
</evidence>
<dbReference type="EMBL" id="JAGQHS010000007">
    <property type="protein sequence ID" value="MCA9754659.1"/>
    <property type="molecule type" value="Genomic_DNA"/>
</dbReference>
<sequence>MPWYPLSMGRQRLHTRRERTRRPGTPSAPLLALFVLLVALSAASPLGVGRALAYRVVDAPGIEIISPSEVLAEHTRAASDGNQLFEYPNGSLTRFVTSVDDPEIRNPGDGTFFPAAVSVVEAAVRSIPAEMLKGLEVQIFILPYPRSGMIGSSADASAIYLTPGVREYSDAEVHFLIAHELGHSFHRKHVPYGDERWDEYRRIRGLEDEDRFRFDGAHADRPQEIFAEDFRVLFGGSLAAGSGSVENDEVLRPDEVPGLGAFFLGLAADGRELADEVSPGGRIEAYPNPVPRGAQLTLRLPSEEALESAAIYGVNGRLVARPTAQASGAELTVDVPSSLSPGAYWLRLRTRSGEHTVPLRIAL</sequence>
<gene>
    <name evidence="2" type="ORF">KDA27_02570</name>
</gene>
<reference evidence="2" key="1">
    <citation type="submission" date="2020-04" db="EMBL/GenBank/DDBJ databases">
        <authorList>
            <person name="Zhang T."/>
        </authorList>
    </citation>
    <scope>NUCLEOTIDE SEQUENCE</scope>
    <source>
        <strain evidence="2">HKST-UBA02</strain>
    </source>
</reference>
<reference evidence="2" key="2">
    <citation type="journal article" date="2021" name="Microbiome">
        <title>Successional dynamics and alternative stable states in a saline activated sludge microbial community over 9 years.</title>
        <authorList>
            <person name="Wang Y."/>
            <person name="Ye J."/>
            <person name="Ju F."/>
            <person name="Liu L."/>
            <person name="Boyd J.A."/>
            <person name="Deng Y."/>
            <person name="Parks D.H."/>
            <person name="Jiang X."/>
            <person name="Yin X."/>
            <person name="Woodcroft B.J."/>
            <person name="Tyson G.W."/>
            <person name="Hugenholtz P."/>
            <person name="Polz M.F."/>
            <person name="Zhang T."/>
        </authorList>
    </citation>
    <scope>NUCLEOTIDE SEQUENCE</scope>
    <source>
        <strain evidence="2">HKST-UBA02</strain>
    </source>
</reference>
<dbReference type="NCBIfam" id="TIGR04183">
    <property type="entry name" value="Por_Secre_tail"/>
    <property type="match status" value="1"/>
</dbReference>
<protein>
    <submittedName>
        <fullName evidence="2">T9SS type A sorting domain-containing protein</fullName>
    </submittedName>
</protein>
<evidence type="ECO:0000256" key="1">
    <source>
        <dbReference type="SAM" id="MobiDB-lite"/>
    </source>
</evidence>
<name>A0A956N8P4_UNCEI</name>
<evidence type="ECO:0000313" key="3">
    <source>
        <dbReference type="Proteomes" id="UP000739538"/>
    </source>
</evidence>
<dbReference type="InterPro" id="IPR026444">
    <property type="entry name" value="Secre_tail"/>
</dbReference>
<organism evidence="2 3">
    <name type="scientific">Eiseniibacteriota bacterium</name>
    <dbReference type="NCBI Taxonomy" id="2212470"/>
    <lineage>
        <taxon>Bacteria</taxon>
        <taxon>Candidatus Eiseniibacteriota</taxon>
    </lineage>
</organism>
<accession>A0A956N8P4</accession>